<keyword evidence="3" id="KW-1185">Reference proteome</keyword>
<proteinExistence type="predicted"/>
<dbReference type="InterPro" id="IPR039448">
    <property type="entry name" value="Beta_helix"/>
</dbReference>
<dbReference type="RefSeq" id="WP_382311411.1">
    <property type="nucleotide sequence ID" value="NZ_JBHUFD010000001.1"/>
</dbReference>
<dbReference type="InterPro" id="IPR012334">
    <property type="entry name" value="Pectin_lyas_fold"/>
</dbReference>
<accession>A0ABW4QNF8</accession>
<reference evidence="3" key="1">
    <citation type="journal article" date="2019" name="Int. J. Syst. Evol. Microbiol.">
        <title>The Global Catalogue of Microorganisms (GCM) 10K type strain sequencing project: providing services to taxonomists for standard genome sequencing and annotation.</title>
        <authorList>
            <consortium name="The Broad Institute Genomics Platform"/>
            <consortium name="The Broad Institute Genome Sequencing Center for Infectious Disease"/>
            <person name="Wu L."/>
            <person name="Ma J."/>
        </authorList>
    </citation>
    <scope>NUCLEOTIDE SEQUENCE [LARGE SCALE GENOMIC DNA]</scope>
    <source>
        <strain evidence="3">CGMCC 1.15795</strain>
    </source>
</reference>
<sequence length="709" mass="74755">MRYIIILFRFIILGYSLPAAAFTYYVSPLGDDAQAGTTVSTAWRTIGRVNAATLLPGDRVLFEGGQTFAGSIDLGRNAGTPDRPLVVGSYGRQAAVIASGTSFGLYAYNSAGVEVRHLVFRGDGRSVNTEQGVNFYIDTPDTHLQYLRLDSLEVSGYHYNGIIVGSWSGTSGYADVHITNCQAHANGEGGIVSYAEALAAHHNWYVGNCQAFDNAGLPDVTYTNTGSGIVMSGIDGVLVEKCEAYHNGWLNANQSGGPVGIWGYCCNNLVIQHCESHHNSSGTRHDGGGFDLDGGCTNSILQYNYSHHNGGPGYLLAQYYGAPPMHDLTVRYNVSEDDARQYSQGAIQVWSSGASGGIQRALIHNNTVVVTPPADGSQPKALLIMSDAFSDLLLRNNVLVTAGGLPVLSTASTTSLRLEANCYWNATQLRLDWAGTTYADLGSWRAATGQEQLADGRATGVSADPKLASADPTLAPTPGSPIQGAGLNLRAEFNVSPGPQDFVGNPTPTKTSPSNIGAIETLAAPLPVVLTEFTAVQAGTAALLSWRTASEQNNAYFAVEGSPDGIVFKRLGLVAGHGTSTLAHPYQYRDTALVRAATGAVYYRLQQVDTNGRVTYSPTRVLTPVVALGTRAGAAGPVLQLYPNPAQPQELVVVEGPAGTRVHVLTVRGQLVASAVVAASGQASLCLTTLTPGLYIVQCGQQRAKLTVN</sequence>
<dbReference type="InterPro" id="IPR011050">
    <property type="entry name" value="Pectin_lyase_fold/virulence"/>
</dbReference>
<protein>
    <submittedName>
        <fullName evidence="2">Right-handed parallel beta-helix repeat-containing protein</fullName>
    </submittedName>
</protein>
<evidence type="ECO:0000259" key="1">
    <source>
        <dbReference type="Pfam" id="PF13229"/>
    </source>
</evidence>
<evidence type="ECO:0000313" key="3">
    <source>
        <dbReference type="Proteomes" id="UP001597197"/>
    </source>
</evidence>
<organism evidence="2 3">
    <name type="scientific">Hymenobacter bucti</name>
    <dbReference type="NCBI Taxonomy" id="1844114"/>
    <lineage>
        <taxon>Bacteria</taxon>
        <taxon>Pseudomonadati</taxon>
        <taxon>Bacteroidota</taxon>
        <taxon>Cytophagia</taxon>
        <taxon>Cytophagales</taxon>
        <taxon>Hymenobacteraceae</taxon>
        <taxon>Hymenobacter</taxon>
    </lineage>
</organism>
<name>A0ABW4QNF8_9BACT</name>
<feature type="domain" description="Right handed beta helix" evidence="1">
    <location>
        <begin position="223"/>
        <end position="369"/>
    </location>
</feature>
<dbReference type="Pfam" id="PF13229">
    <property type="entry name" value="Beta_helix"/>
    <property type="match status" value="1"/>
</dbReference>
<dbReference type="Proteomes" id="UP001597197">
    <property type="component" value="Unassembled WGS sequence"/>
</dbReference>
<dbReference type="SUPFAM" id="SSF51126">
    <property type="entry name" value="Pectin lyase-like"/>
    <property type="match status" value="1"/>
</dbReference>
<dbReference type="InterPro" id="IPR006626">
    <property type="entry name" value="PbH1"/>
</dbReference>
<evidence type="ECO:0000313" key="2">
    <source>
        <dbReference type="EMBL" id="MFD1871081.1"/>
    </source>
</evidence>
<dbReference type="Gene3D" id="2.160.20.10">
    <property type="entry name" value="Single-stranded right-handed beta-helix, Pectin lyase-like"/>
    <property type="match status" value="1"/>
</dbReference>
<dbReference type="SMART" id="SM00710">
    <property type="entry name" value="PbH1"/>
    <property type="match status" value="7"/>
</dbReference>
<comment type="caution">
    <text evidence="2">The sequence shown here is derived from an EMBL/GenBank/DDBJ whole genome shotgun (WGS) entry which is preliminary data.</text>
</comment>
<dbReference type="EMBL" id="JBHUFD010000001">
    <property type="protein sequence ID" value="MFD1871081.1"/>
    <property type="molecule type" value="Genomic_DNA"/>
</dbReference>
<gene>
    <name evidence="2" type="ORF">ACFSDX_01485</name>
</gene>